<reference evidence="1" key="1">
    <citation type="journal article" date="2014" name="Front. Microbiol.">
        <title>High frequency of phylogenetically diverse reductive dehalogenase-homologous genes in deep subseafloor sedimentary metagenomes.</title>
        <authorList>
            <person name="Kawai M."/>
            <person name="Futagami T."/>
            <person name="Toyoda A."/>
            <person name="Takaki Y."/>
            <person name="Nishi S."/>
            <person name="Hori S."/>
            <person name="Arai W."/>
            <person name="Tsubouchi T."/>
            <person name="Morono Y."/>
            <person name="Uchiyama I."/>
            <person name="Ito T."/>
            <person name="Fujiyama A."/>
            <person name="Inagaki F."/>
            <person name="Takami H."/>
        </authorList>
    </citation>
    <scope>NUCLEOTIDE SEQUENCE</scope>
    <source>
        <strain evidence="1">Expedition CK06-06</strain>
    </source>
</reference>
<sequence>MEIDEFNERTLSALERVADALERKNEIEKAGMEIADVIKGVMVNLLPFPSPPTIGDVVHVDVPDPDYDPPTVWTCPNCGHETTKVKGMTWKVCGECHHPIPEDPSDGVQEGREGP</sequence>
<gene>
    <name evidence="1" type="ORF">S01H4_46955</name>
</gene>
<dbReference type="EMBL" id="BART01026297">
    <property type="protein sequence ID" value="GAG95215.1"/>
    <property type="molecule type" value="Genomic_DNA"/>
</dbReference>
<evidence type="ECO:0000313" key="1">
    <source>
        <dbReference type="EMBL" id="GAG95215.1"/>
    </source>
</evidence>
<proteinExistence type="predicted"/>
<protein>
    <submittedName>
        <fullName evidence="1">Uncharacterized protein</fullName>
    </submittedName>
</protein>
<organism evidence="1">
    <name type="scientific">marine sediment metagenome</name>
    <dbReference type="NCBI Taxonomy" id="412755"/>
    <lineage>
        <taxon>unclassified sequences</taxon>
        <taxon>metagenomes</taxon>
        <taxon>ecological metagenomes</taxon>
    </lineage>
</organism>
<accession>X1BJK2</accession>
<dbReference type="AlphaFoldDB" id="X1BJK2"/>
<name>X1BJK2_9ZZZZ</name>
<comment type="caution">
    <text evidence="1">The sequence shown here is derived from an EMBL/GenBank/DDBJ whole genome shotgun (WGS) entry which is preliminary data.</text>
</comment>